<sequence length="140" mass="15117">MLFSKVLISLSSLLFCVVAEGQLRIGITHKIAEEKCTEKSKPGDVIQVHYIGTLSAGGDPFDSSYSRGTPIEFTLGAGNVIKGWDQGLIGMCVGEKRKLTIPSHLAYGERGAGNVIPPNATLVFKTELVKIVKSQNREEL</sequence>
<dbReference type="Gene3D" id="3.10.50.40">
    <property type="match status" value="1"/>
</dbReference>
<dbReference type="RefSeq" id="XP_020045578.1">
    <property type="nucleotide sequence ID" value="XM_020193818.1"/>
</dbReference>
<accession>A0A1D2VCB4</accession>
<keyword evidence="3 6" id="KW-0697">Rotamase</keyword>
<dbReference type="GO" id="GO:0005783">
    <property type="term" value="C:endoplasmic reticulum"/>
    <property type="evidence" value="ECO:0007669"/>
    <property type="project" value="TreeGrafter"/>
</dbReference>
<dbReference type="FunFam" id="3.10.50.40:FF:000006">
    <property type="entry name" value="Peptidyl-prolyl cis-trans isomerase"/>
    <property type="match status" value="1"/>
</dbReference>
<feature type="domain" description="PPIase FKBP-type" evidence="8">
    <location>
        <begin position="43"/>
        <end position="132"/>
    </location>
</feature>
<dbReference type="InParanoid" id="A0A1D2VCB4"/>
<dbReference type="PANTHER" id="PTHR45779:SF7">
    <property type="entry name" value="PEPTIDYLPROLYL ISOMERASE"/>
    <property type="match status" value="1"/>
</dbReference>
<dbReference type="InterPro" id="IPR044609">
    <property type="entry name" value="FKBP2/11"/>
</dbReference>
<dbReference type="EC" id="5.2.1.8" evidence="2 6"/>
<dbReference type="AlphaFoldDB" id="A0A1D2VCB4"/>
<evidence type="ECO:0000256" key="6">
    <source>
        <dbReference type="PROSITE-ProRule" id="PRU00277"/>
    </source>
</evidence>
<dbReference type="OrthoDB" id="1902587at2759"/>
<dbReference type="GO" id="GO:0016020">
    <property type="term" value="C:membrane"/>
    <property type="evidence" value="ECO:0007669"/>
    <property type="project" value="EnsemblFungi"/>
</dbReference>
<dbReference type="GO" id="GO:0005528">
    <property type="term" value="F:FK506 binding"/>
    <property type="evidence" value="ECO:0007669"/>
    <property type="project" value="EnsemblFungi"/>
</dbReference>
<dbReference type="PROSITE" id="PS50059">
    <property type="entry name" value="FKBP_PPIASE"/>
    <property type="match status" value="1"/>
</dbReference>
<evidence type="ECO:0000256" key="3">
    <source>
        <dbReference type="ARBA" id="ARBA00023110"/>
    </source>
</evidence>
<keyword evidence="7" id="KW-0732">Signal</keyword>
<comment type="similarity">
    <text evidence="5">Belongs to the FKBP-type PPIase family. FKBP2 subfamily.</text>
</comment>
<evidence type="ECO:0000256" key="7">
    <source>
        <dbReference type="SAM" id="SignalP"/>
    </source>
</evidence>
<dbReference type="Proteomes" id="UP000095038">
    <property type="component" value="Unassembled WGS sequence"/>
</dbReference>
<dbReference type="InterPro" id="IPR046357">
    <property type="entry name" value="PPIase_dom_sf"/>
</dbReference>
<dbReference type="PANTHER" id="PTHR45779">
    <property type="entry name" value="PEPTIDYLPROLYL ISOMERASE"/>
    <property type="match status" value="1"/>
</dbReference>
<dbReference type="GO" id="GO:0003755">
    <property type="term" value="F:peptidyl-prolyl cis-trans isomerase activity"/>
    <property type="evidence" value="ECO:0007669"/>
    <property type="project" value="UniProtKB-KW"/>
</dbReference>
<proteinExistence type="inferred from homology"/>
<keyword evidence="4 6" id="KW-0413">Isomerase</keyword>
<dbReference type="InterPro" id="IPR001179">
    <property type="entry name" value="PPIase_FKBP_dom"/>
</dbReference>
<dbReference type="EMBL" id="KV454487">
    <property type="protein sequence ID" value="ODV59271.1"/>
    <property type="molecule type" value="Genomic_DNA"/>
</dbReference>
<feature type="chain" id="PRO_5008910410" description="peptidylprolyl isomerase" evidence="7">
    <location>
        <begin position="22"/>
        <end position="140"/>
    </location>
</feature>
<feature type="signal peptide" evidence="7">
    <location>
        <begin position="1"/>
        <end position="21"/>
    </location>
</feature>
<keyword evidence="10" id="KW-1185">Reference proteome</keyword>
<protein>
    <recommendedName>
        <fullName evidence="2 6">peptidylprolyl isomerase</fullName>
        <ecNumber evidence="2 6">5.2.1.8</ecNumber>
    </recommendedName>
</protein>
<evidence type="ECO:0000256" key="5">
    <source>
        <dbReference type="ARBA" id="ARBA00024206"/>
    </source>
</evidence>
<dbReference type="Pfam" id="PF00254">
    <property type="entry name" value="FKBP_C"/>
    <property type="match status" value="1"/>
</dbReference>
<dbReference type="FunCoup" id="A0A1D2VCB4">
    <property type="interactions" value="571"/>
</dbReference>
<evidence type="ECO:0000256" key="1">
    <source>
        <dbReference type="ARBA" id="ARBA00000971"/>
    </source>
</evidence>
<evidence type="ECO:0000256" key="2">
    <source>
        <dbReference type="ARBA" id="ARBA00013194"/>
    </source>
</evidence>
<reference evidence="10" key="1">
    <citation type="submission" date="2016-05" db="EMBL/GenBank/DDBJ databases">
        <title>Comparative genomics of biotechnologically important yeasts.</title>
        <authorList>
            <consortium name="DOE Joint Genome Institute"/>
            <person name="Riley R."/>
            <person name="Haridas S."/>
            <person name="Wolfe K.H."/>
            <person name="Lopes M.R."/>
            <person name="Hittinger C.T."/>
            <person name="Goker M."/>
            <person name="Salamov A."/>
            <person name="Wisecaver J."/>
            <person name="Long T.M."/>
            <person name="Aerts A.L."/>
            <person name="Barry K."/>
            <person name="Choi C."/>
            <person name="Clum A."/>
            <person name="Coughlan A.Y."/>
            <person name="Deshpande S."/>
            <person name="Douglass A.P."/>
            <person name="Hanson S.J."/>
            <person name="Klenk H.-P."/>
            <person name="Labutti K."/>
            <person name="Lapidus A."/>
            <person name="Lindquist E."/>
            <person name="Lipzen A."/>
            <person name="Meier-Kolthoff J.P."/>
            <person name="Ohm R.A."/>
            <person name="Otillar R.P."/>
            <person name="Pangilinan J."/>
            <person name="Peng Y."/>
            <person name="Rokas A."/>
            <person name="Rosa C.A."/>
            <person name="Scheuner C."/>
            <person name="Sibirny A.A."/>
            <person name="Slot J.C."/>
            <person name="Stielow J.B."/>
            <person name="Sun H."/>
            <person name="Kurtzman C.P."/>
            <person name="Blackwell M."/>
            <person name="Grigoriev I.V."/>
            <person name="Jeffries T.W."/>
        </authorList>
    </citation>
    <scope>NUCLEOTIDE SEQUENCE [LARGE SCALE GENOMIC DNA]</scope>
    <source>
        <strain evidence="10">DSM 1968</strain>
    </source>
</reference>
<evidence type="ECO:0000259" key="8">
    <source>
        <dbReference type="PROSITE" id="PS50059"/>
    </source>
</evidence>
<dbReference type="SUPFAM" id="SSF54534">
    <property type="entry name" value="FKBP-like"/>
    <property type="match status" value="1"/>
</dbReference>
<evidence type="ECO:0000256" key="4">
    <source>
        <dbReference type="ARBA" id="ARBA00023235"/>
    </source>
</evidence>
<dbReference type="GeneID" id="30967454"/>
<evidence type="ECO:0000313" key="10">
    <source>
        <dbReference type="Proteomes" id="UP000095038"/>
    </source>
</evidence>
<organism evidence="9 10">
    <name type="scientific">Ascoidea rubescens DSM 1968</name>
    <dbReference type="NCBI Taxonomy" id="1344418"/>
    <lineage>
        <taxon>Eukaryota</taxon>
        <taxon>Fungi</taxon>
        <taxon>Dikarya</taxon>
        <taxon>Ascomycota</taxon>
        <taxon>Saccharomycotina</taxon>
        <taxon>Saccharomycetes</taxon>
        <taxon>Ascoideaceae</taxon>
        <taxon>Ascoidea</taxon>
    </lineage>
</organism>
<comment type="catalytic activity">
    <reaction evidence="1 6">
        <text>[protein]-peptidylproline (omega=180) = [protein]-peptidylproline (omega=0)</text>
        <dbReference type="Rhea" id="RHEA:16237"/>
        <dbReference type="Rhea" id="RHEA-COMP:10747"/>
        <dbReference type="Rhea" id="RHEA-COMP:10748"/>
        <dbReference type="ChEBI" id="CHEBI:83833"/>
        <dbReference type="ChEBI" id="CHEBI:83834"/>
        <dbReference type="EC" id="5.2.1.8"/>
    </reaction>
</comment>
<evidence type="ECO:0000313" key="9">
    <source>
        <dbReference type="EMBL" id="ODV59271.1"/>
    </source>
</evidence>
<dbReference type="STRING" id="1344418.A0A1D2VCB4"/>
<name>A0A1D2VCB4_9ASCO</name>
<gene>
    <name evidence="9" type="ORF">ASCRUDRAFT_77340</name>
</gene>